<evidence type="ECO:0000256" key="4">
    <source>
        <dbReference type="ARBA" id="ARBA00022516"/>
    </source>
</evidence>
<dbReference type="Pfam" id="PF07055">
    <property type="entry name" value="Eno-Rase_FAD_bd"/>
    <property type="match status" value="1"/>
</dbReference>
<evidence type="ECO:0000259" key="13">
    <source>
        <dbReference type="Pfam" id="PF12242"/>
    </source>
</evidence>
<proteinExistence type="predicted"/>
<dbReference type="RefSeq" id="WP_132315095.1">
    <property type="nucleotide sequence ID" value="NZ_SMKR01000002.1"/>
</dbReference>
<dbReference type="Gene3D" id="3.40.50.720">
    <property type="entry name" value="NAD(P)-binding Rossmann-like Domain"/>
    <property type="match status" value="1"/>
</dbReference>
<dbReference type="Pfam" id="PF12241">
    <property type="entry name" value="Enoyl_reductase"/>
    <property type="match status" value="1"/>
</dbReference>
<comment type="subunit">
    <text evidence="2">Monomer.</text>
</comment>
<dbReference type="InterPro" id="IPR024906">
    <property type="entry name" value="Eno_Rdtase_FAD-bd_dom"/>
</dbReference>
<sequence length="394" mass="42441">MTERVIKPLGRGFLFLDSHPAGCARLVRDAAAKVDRRAPERRTALVIGSSSGYGLAATIAGLARYGIDGIGVSFEKAPTARRTATAGWYRTAETAVLAAEFGREFHFVNADAFADTTKTEVLDLIAERWGGIDHLIYSVAAPRRVDPRTGETYQSALKAIGAPHTTKSLAFEDGRPVLQEVGIDVATEDEIAQTVKVMGGEDWARWVTALEERRLLLPGFNTVALTYIGSELTGPIYRQGSIGAAKADLEQTARTLGKDGVRAMTSVNGAAVTQASSAIPGIGLYVSLLHKVLGDSLQTPIQQSVALWDQLTGEAPFDLDGEGRIRLDRWELADDVQAAVRAQWEAATRDNIADVADAGWFLSEVRRLYGFDVPGVDYEAPTEVDVEWPGARGA</sequence>
<dbReference type="InterPro" id="IPR024910">
    <property type="entry name" value="Enoyl-CoA_Rdtase_cat_dom"/>
</dbReference>
<evidence type="ECO:0000256" key="5">
    <source>
        <dbReference type="ARBA" id="ARBA00022832"/>
    </source>
</evidence>
<evidence type="ECO:0000256" key="2">
    <source>
        <dbReference type="ARBA" id="ARBA00011245"/>
    </source>
</evidence>
<evidence type="ECO:0000259" key="12">
    <source>
        <dbReference type="Pfam" id="PF12241"/>
    </source>
</evidence>
<evidence type="ECO:0000256" key="6">
    <source>
        <dbReference type="ARBA" id="ARBA00023002"/>
    </source>
</evidence>
<comment type="caution">
    <text evidence="14">The sequence shown here is derived from an EMBL/GenBank/DDBJ whole genome shotgun (WGS) entry which is preliminary data.</text>
</comment>
<name>A0A4R4XIH8_9ACTN</name>
<organism evidence="14 15">
    <name type="scientific">Kribbella turkmenica</name>
    <dbReference type="NCBI Taxonomy" id="2530375"/>
    <lineage>
        <taxon>Bacteria</taxon>
        <taxon>Bacillati</taxon>
        <taxon>Actinomycetota</taxon>
        <taxon>Actinomycetes</taxon>
        <taxon>Propionibacteriales</taxon>
        <taxon>Kribbellaceae</taxon>
        <taxon>Kribbella</taxon>
    </lineage>
</organism>
<evidence type="ECO:0000313" key="14">
    <source>
        <dbReference type="EMBL" id="TDD30604.1"/>
    </source>
</evidence>
<evidence type="ECO:0000256" key="8">
    <source>
        <dbReference type="ARBA" id="ARBA00023098"/>
    </source>
</evidence>
<dbReference type="PANTHER" id="PTHR37480">
    <property type="entry name" value="ENOYL-[ACYL-CARRIER-PROTEIN] REDUCTASE [NADH]"/>
    <property type="match status" value="1"/>
</dbReference>
<accession>A0A4R4XIH8</accession>
<dbReference type="InterPro" id="IPR010758">
    <property type="entry name" value="Trans-2-enoyl-CoA_reductase"/>
</dbReference>
<evidence type="ECO:0000256" key="3">
    <source>
        <dbReference type="ARBA" id="ARBA00011983"/>
    </source>
</evidence>
<dbReference type="GO" id="GO:0050343">
    <property type="term" value="F:trans-2-enoyl-CoA reductase (NADH) activity"/>
    <property type="evidence" value="ECO:0007669"/>
    <property type="project" value="UniProtKB-EC"/>
</dbReference>
<comment type="pathway">
    <text evidence="1">Lipid metabolism.</text>
</comment>
<keyword evidence="4" id="KW-0444">Lipid biosynthesis</keyword>
<evidence type="ECO:0000256" key="1">
    <source>
        <dbReference type="ARBA" id="ARBA00005189"/>
    </source>
</evidence>
<protein>
    <recommendedName>
        <fullName evidence="3">trans-2-enoyl-CoA reductase (NAD(+))</fullName>
        <ecNumber evidence="3">1.3.1.44</ecNumber>
    </recommendedName>
</protein>
<dbReference type="EMBL" id="SMKR01000002">
    <property type="protein sequence ID" value="TDD30604.1"/>
    <property type="molecule type" value="Genomic_DNA"/>
</dbReference>
<keyword evidence="15" id="KW-1185">Reference proteome</keyword>
<evidence type="ECO:0000256" key="7">
    <source>
        <dbReference type="ARBA" id="ARBA00023027"/>
    </source>
</evidence>
<comment type="catalytic activity">
    <reaction evidence="10">
        <text>a 2,3-saturated acyl-CoA + NAD(+) = a (2E)-enoyl-CoA + NADH + H(+)</text>
        <dbReference type="Rhea" id="RHEA:18177"/>
        <dbReference type="ChEBI" id="CHEBI:15378"/>
        <dbReference type="ChEBI" id="CHEBI:57540"/>
        <dbReference type="ChEBI" id="CHEBI:57945"/>
        <dbReference type="ChEBI" id="CHEBI:58856"/>
        <dbReference type="ChEBI" id="CHEBI:65111"/>
        <dbReference type="EC" id="1.3.1.44"/>
    </reaction>
</comment>
<evidence type="ECO:0000259" key="11">
    <source>
        <dbReference type="Pfam" id="PF07055"/>
    </source>
</evidence>
<evidence type="ECO:0000256" key="10">
    <source>
        <dbReference type="ARBA" id="ARBA00048302"/>
    </source>
</evidence>
<feature type="domain" description="Enoyl reductase FAD binding" evidence="11">
    <location>
        <begin position="319"/>
        <end position="381"/>
    </location>
</feature>
<dbReference type="NCBIfam" id="NF010177">
    <property type="entry name" value="PRK13656.1"/>
    <property type="match status" value="1"/>
</dbReference>
<dbReference type="GO" id="GO:0051287">
    <property type="term" value="F:NAD binding"/>
    <property type="evidence" value="ECO:0007669"/>
    <property type="project" value="TreeGrafter"/>
</dbReference>
<dbReference type="InterPro" id="IPR036291">
    <property type="entry name" value="NAD(P)-bd_dom_sf"/>
</dbReference>
<keyword evidence="7" id="KW-0520">NAD</keyword>
<keyword evidence="8" id="KW-0443">Lipid metabolism</keyword>
<evidence type="ECO:0000256" key="9">
    <source>
        <dbReference type="ARBA" id="ARBA00023160"/>
    </source>
</evidence>
<dbReference type="Proteomes" id="UP000295172">
    <property type="component" value="Unassembled WGS sequence"/>
</dbReference>
<dbReference type="EC" id="1.3.1.44" evidence="3"/>
<dbReference type="Pfam" id="PF12242">
    <property type="entry name" value="Eno-Rase_NADH_b"/>
    <property type="match status" value="1"/>
</dbReference>
<dbReference type="OrthoDB" id="9802260at2"/>
<gene>
    <name evidence="14" type="primary">fabV</name>
    <name evidence="14" type="ORF">E1218_00730</name>
</gene>
<dbReference type="PANTHER" id="PTHR37480:SF1">
    <property type="entry name" value="ENOYL-[ACYL-CARRIER-PROTEIN] REDUCTASE [NADH]"/>
    <property type="match status" value="1"/>
</dbReference>
<dbReference type="SUPFAM" id="SSF51735">
    <property type="entry name" value="NAD(P)-binding Rossmann-fold domains"/>
    <property type="match status" value="1"/>
</dbReference>
<dbReference type="GO" id="GO:0004318">
    <property type="term" value="F:enoyl-[acyl-carrier-protein] reductase (NADH) activity"/>
    <property type="evidence" value="ECO:0007669"/>
    <property type="project" value="TreeGrafter"/>
</dbReference>
<reference evidence="14 15" key="1">
    <citation type="submission" date="2019-02" db="EMBL/GenBank/DDBJ databases">
        <title>Draft genome sequences of novel Actinobacteria.</title>
        <authorList>
            <person name="Sahin N."/>
            <person name="Ay H."/>
            <person name="Saygin H."/>
        </authorList>
    </citation>
    <scope>NUCLEOTIDE SEQUENCE [LARGE SCALE GENOMIC DNA]</scope>
    <source>
        <strain evidence="14 15">16K104</strain>
    </source>
</reference>
<dbReference type="AlphaFoldDB" id="A0A4R4XIH8"/>
<keyword evidence="6" id="KW-0560">Oxidoreductase</keyword>
<keyword evidence="5" id="KW-0276">Fatty acid metabolism</keyword>
<keyword evidence="9" id="KW-0275">Fatty acid biosynthesis</keyword>
<feature type="domain" description="Trans-2-enoyl-CoA reductase catalytic" evidence="12">
    <location>
        <begin position="82"/>
        <end position="310"/>
    </location>
</feature>
<dbReference type="GO" id="GO:0006633">
    <property type="term" value="P:fatty acid biosynthetic process"/>
    <property type="evidence" value="ECO:0007669"/>
    <property type="project" value="UniProtKB-KW"/>
</dbReference>
<evidence type="ECO:0000313" key="15">
    <source>
        <dbReference type="Proteomes" id="UP000295172"/>
    </source>
</evidence>
<dbReference type="InterPro" id="IPR050048">
    <property type="entry name" value="FabV-like_NADH_b"/>
</dbReference>
<feature type="domain" description="Trans-2-enoyl-CoA reductase-like NAD(P)H binding" evidence="13">
    <location>
        <begin position="5"/>
        <end position="79"/>
    </location>
</feature>